<dbReference type="GeneID" id="77727847"/>
<dbReference type="PROSITE" id="PS50815">
    <property type="entry name" value="HORMA"/>
    <property type="match status" value="1"/>
</dbReference>
<accession>A0AA38LVH1</accession>
<evidence type="ECO:0000256" key="9">
    <source>
        <dbReference type="SAM" id="MobiDB-lite"/>
    </source>
</evidence>
<dbReference type="GO" id="GO:0005634">
    <property type="term" value="C:nucleus"/>
    <property type="evidence" value="ECO:0007669"/>
    <property type="project" value="UniProtKB-SubCell"/>
</dbReference>
<feature type="compositionally biased region" description="Low complexity" evidence="9">
    <location>
        <begin position="768"/>
        <end position="779"/>
    </location>
</feature>
<keyword evidence="7" id="KW-0539">Nucleus</keyword>
<feature type="domain" description="HORMA" evidence="11">
    <location>
        <begin position="31"/>
        <end position="280"/>
    </location>
</feature>
<reference evidence="12" key="1">
    <citation type="journal article" date="2022" name="G3 (Bethesda)">
        <title>High quality genome of the basidiomycete yeast Dioszegia hungarica PDD-24b-2 isolated from cloud water.</title>
        <authorList>
            <person name="Jarrige D."/>
            <person name="Haridas S."/>
            <person name="Bleykasten-Grosshans C."/>
            <person name="Joly M."/>
            <person name="Nadalig T."/>
            <person name="Sancelme M."/>
            <person name="Vuilleumier S."/>
            <person name="Grigoriev I.V."/>
            <person name="Amato P."/>
            <person name="Bringel F."/>
        </authorList>
    </citation>
    <scope>NUCLEOTIDE SEQUENCE</scope>
    <source>
        <strain evidence="12">PDD-24b-2</strain>
    </source>
</reference>
<gene>
    <name evidence="12" type="ORF">MKK02DRAFT_33075</name>
</gene>
<keyword evidence="13" id="KW-1185">Reference proteome</keyword>
<proteinExistence type="predicted"/>
<evidence type="ECO:0000256" key="4">
    <source>
        <dbReference type="ARBA" id="ARBA00022723"/>
    </source>
</evidence>
<keyword evidence="10" id="KW-0472">Membrane</keyword>
<comment type="caution">
    <text evidence="12">The sequence shown here is derived from an EMBL/GenBank/DDBJ whole genome shotgun (WGS) entry which is preliminary data.</text>
</comment>
<evidence type="ECO:0000256" key="1">
    <source>
        <dbReference type="ARBA" id="ARBA00004123"/>
    </source>
</evidence>
<evidence type="ECO:0000256" key="5">
    <source>
        <dbReference type="ARBA" id="ARBA00022771"/>
    </source>
</evidence>
<feature type="region of interest" description="Disordered" evidence="9">
    <location>
        <begin position="760"/>
        <end position="850"/>
    </location>
</feature>
<keyword evidence="10" id="KW-0812">Transmembrane</keyword>
<feature type="compositionally biased region" description="Polar residues" evidence="9">
    <location>
        <begin position="823"/>
        <end position="838"/>
    </location>
</feature>
<dbReference type="PANTHER" id="PTHR48225:SF7">
    <property type="entry name" value="MEIOSIS-SPECIFIC PROTEIN HOP1"/>
    <property type="match status" value="1"/>
</dbReference>
<dbReference type="Gene3D" id="3.30.900.10">
    <property type="entry name" value="HORMA domain"/>
    <property type="match status" value="1"/>
</dbReference>
<feature type="compositionally biased region" description="Low complexity" evidence="9">
    <location>
        <begin position="788"/>
        <end position="807"/>
    </location>
</feature>
<dbReference type="RefSeq" id="XP_052945491.1">
    <property type="nucleotide sequence ID" value="XM_053088642.1"/>
</dbReference>
<organism evidence="12 13">
    <name type="scientific">Dioszegia hungarica</name>
    <dbReference type="NCBI Taxonomy" id="4972"/>
    <lineage>
        <taxon>Eukaryota</taxon>
        <taxon>Fungi</taxon>
        <taxon>Dikarya</taxon>
        <taxon>Basidiomycota</taxon>
        <taxon>Agaricomycotina</taxon>
        <taxon>Tremellomycetes</taxon>
        <taxon>Tremellales</taxon>
        <taxon>Bulleribasidiaceae</taxon>
        <taxon>Dioszegia</taxon>
    </lineage>
</organism>
<dbReference type="GO" id="GO:0007130">
    <property type="term" value="P:synaptonemal complex assembly"/>
    <property type="evidence" value="ECO:0007669"/>
    <property type="project" value="TreeGrafter"/>
</dbReference>
<protein>
    <submittedName>
        <fullName evidence="12">HORMA domain-containing protein</fullName>
    </submittedName>
</protein>
<feature type="transmembrane region" description="Helical" evidence="10">
    <location>
        <begin position="34"/>
        <end position="55"/>
    </location>
</feature>
<evidence type="ECO:0000313" key="13">
    <source>
        <dbReference type="Proteomes" id="UP001164286"/>
    </source>
</evidence>
<dbReference type="Gene3D" id="3.30.40.10">
    <property type="entry name" value="Zinc/RING finger domain, C3HC4 (zinc finger)"/>
    <property type="match status" value="1"/>
</dbReference>
<dbReference type="Pfam" id="PF20826">
    <property type="entry name" value="PHD_5"/>
    <property type="match status" value="1"/>
</dbReference>
<dbReference type="InterPro" id="IPR051294">
    <property type="entry name" value="HORMA_MeioticProgression"/>
</dbReference>
<keyword evidence="5" id="KW-0863">Zinc-finger</keyword>
<name>A0AA38LVH1_9TREE</name>
<dbReference type="GO" id="GO:0008270">
    <property type="term" value="F:zinc ion binding"/>
    <property type="evidence" value="ECO:0007669"/>
    <property type="project" value="UniProtKB-KW"/>
</dbReference>
<dbReference type="InterPro" id="IPR011011">
    <property type="entry name" value="Znf_FYVE_PHD"/>
</dbReference>
<feature type="compositionally biased region" description="Low complexity" evidence="9">
    <location>
        <begin position="561"/>
        <end position="576"/>
    </location>
</feature>
<evidence type="ECO:0000256" key="6">
    <source>
        <dbReference type="ARBA" id="ARBA00022833"/>
    </source>
</evidence>
<keyword evidence="4" id="KW-0479">Metal-binding</keyword>
<comment type="subcellular location">
    <subcellularLocation>
        <location evidence="2">Chromosome</location>
    </subcellularLocation>
    <subcellularLocation>
        <location evidence="1">Nucleus</location>
    </subcellularLocation>
</comment>
<feature type="compositionally biased region" description="Low complexity" evidence="9">
    <location>
        <begin position="541"/>
        <end position="553"/>
    </location>
</feature>
<dbReference type="EMBL" id="JAKWFO010000005">
    <property type="protein sequence ID" value="KAI9635714.1"/>
    <property type="molecule type" value="Genomic_DNA"/>
</dbReference>
<dbReference type="AlphaFoldDB" id="A0AA38LVH1"/>
<keyword evidence="10" id="KW-1133">Transmembrane helix</keyword>
<dbReference type="InterPro" id="IPR013083">
    <property type="entry name" value="Znf_RING/FYVE/PHD"/>
</dbReference>
<evidence type="ECO:0000259" key="11">
    <source>
        <dbReference type="PROSITE" id="PS50815"/>
    </source>
</evidence>
<feature type="compositionally biased region" description="Polar residues" evidence="9">
    <location>
        <begin position="503"/>
        <end position="513"/>
    </location>
</feature>
<dbReference type="SMART" id="SM00249">
    <property type="entry name" value="PHD"/>
    <property type="match status" value="1"/>
</dbReference>
<feature type="compositionally biased region" description="Basic and acidic residues" evidence="9">
    <location>
        <begin position="419"/>
        <end position="429"/>
    </location>
</feature>
<feature type="compositionally biased region" description="Acidic residues" evidence="9">
    <location>
        <begin position="810"/>
        <end position="819"/>
    </location>
</feature>
<keyword evidence="8" id="KW-0469">Meiosis</keyword>
<dbReference type="Proteomes" id="UP001164286">
    <property type="component" value="Unassembled WGS sequence"/>
</dbReference>
<dbReference type="GO" id="GO:0051598">
    <property type="term" value="P:meiotic recombination checkpoint signaling"/>
    <property type="evidence" value="ECO:0007669"/>
    <property type="project" value="TreeGrafter"/>
</dbReference>
<dbReference type="GO" id="GO:0005694">
    <property type="term" value="C:chromosome"/>
    <property type="evidence" value="ECO:0007669"/>
    <property type="project" value="UniProtKB-SubCell"/>
</dbReference>
<dbReference type="SUPFAM" id="SSF57903">
    <property type="entry name" value="FYVE/PHD zinc finger"/>
    <property type="match status" value="1"/>
</dbReference>
<feature type="region of interest" description="Disordered" evidence="9">
    <location>
        <begin position="1"/>
        <end position="29"/>
    </location>
</feature>
<keyword evidence="3" id="KW-0158">Chromosome</keyword>
<dbReference type="InterPro" id="IPR001965">
    <property type="entry name" value="Znf_PHD"/>
</dbReference>
<dbReference type="PANTHER" id="PTHR48225">
    <property type="entry name" value="HORMA DOMAIN-CONTAINING PROTEIN 1"/>
    <property type="match status" value="1"/>
</dbReference>
<dbReference type="InterPro" id="IPR003511">
    <property type="entry name" value="HORMA_dom"/>
</dbReference>
<evidence type="ECO:0000256" key="10">
    <source>
        <dbReference type="SAM" id="Phobius"/>
    </source>
</evidence>
<evidence type="ECO:0000256" key="8">
    <source>
        <dbReference type="ARBA" id="ARBA00023254"/>
    </source>
</evidence>
<evidence type="ECO:0000256" key="7">
    <source>
        <dbReference type="ARBA" id="ARBA00023242"/>
    </source>
</evidence>
<evidence type="ECO:0000313" key="12">
    <source>
        <dbReference type="EMBL" id="KAI9635714.1"/>
    </source>
</evidence>
<dbReference type="InterPro" id="IPR036570">
    <property type="entry name" value="HORMA_dom_sf"/>
</dbReference>
<keyword evidence="6" id="KW-0862">Zinc</keyword>
<sequence length="914" mass="100386">MANYKQSVRPQKTVGSQSQSSMPKQNGMTGSSSLAFVGTMLEAALGTFLYLRYIFPDDYFETMELRKDVLPVEAAPTGDTPLETMIPEDSQVPVSHQVPKPLTTKRVIGNSEGSKLFLSRLNGITEAVGLGYIRSFILYVVLDPGRPNQVLETVTFNFSYDISGPSCNFTRDKTRGQDGEVTSQSTFPSMTQQQMYQTMKSVLRDFVKESQDLPDLPEKRSLNFKVFYTDSAPSKYQVKGFEDATDDGGLVFGTHSRYEMPAEMSSHEMRTGFHGVTARIATIAGYLRPATDIQALAEAPHVRSETEKDQAYERHLDDADRRNVAWDAEAMAVDSTGAITAPIGIESQDGRIHELPESEVRSEADSDEGHQRIYAHGHGERRTNLALVPTTQPWGMSDLFVATQEAGLFNQGPSSQDTDIVHSDPDSRHRQQSAQVTGSLSQIGPRPNNSGSENDSRSNPEAGLISSDEHTDPSSQEFATEKDSFRPAPMLSLSAPKPKKTASRTATGLTSRTDLIKRSSKPKKAAKPKEPAKPREKKTKAAPTATKATTTGTTKRRAKPPKSSSESPTSGSSTTKVSNRKKTTPAKDKIKARTQPAKARSATPAARSVRGDGDEEEGEVRCDCGVEYEEGQSEEAMIQCDSCDVWKHSVCMGILRPLEQDIFFCPMCRVEQLEVSESLKAESQGCLHSLCLLRQILVMVRMHNKNAESLISNHSSVAFLTRGYLSARGAPAILRYVHDENTKTIFSAYFRSGGKKEREELPGLAGASQLPSSQIPSSQYTTSHFGNSQRARSSHFQASSRRSQSRQPDADNDVDVDMEMDPHNQSTTQLSLRPSGITNLDPIEENSTYPLGQGTLDMDVDDTIEQTDTASALAGRRFDRKGKRKAEDLMSGRPSARIRSATGKGFIECPFVEI</sequence>
<evidence type="ECO:0000256" key="2">
    <source>
        <dbReference type="ARBA" id="ARBA00004286"/>
    </source>
</evidence>
<dbReference type="SUPFAM" id="SSF56019">
    <property type="entry name" value="The spindle assembly checkpoint protein mad2"/>
    <property type="match status" value="1"/>
</dbReference>
<feature type="compositionally biased region" description="Polar residues" evidence="9">
    <location>
        <begin position="432"/>
        <end position="459"/>
    </location>
</feature>
<evidence type="ECO:0000256" key="3">
    <source>
        <dbReference type="ARBA" id="ARBA00022454"/>
    </source>
</evidence>
<dbReference type="Pfam" id="PF02301">
    <property type="entry name" value="HORMA"/>
    <property type="match status" value="1"/>
</dbReference>
<feature type="region of interest" description="Disordered" evidence="9">
    <location>
        <begin position="409"/>
        <end position="617"/>
    </location>
</feature>